<reference evidence="1" key="1">
    <citation type="journal article" date="2021" name="PeerJ">
        <title>Extensive microbial diversity within the chicken gut microbiome revealed by metagenomics and culture.</title>
        <authorList>
            <person name="Gilroy R."/>
            <person name="Ravi A."/>
            <person name="Getino M."/>
            <person name="Pursley I."/>
            <person name="Horton D.L."/>
            <person name="Alikhan N.F."/>
            <person name="Baker D."/>
            <person name="Gharbi K."/>
            <person name="Hall N."/>
            <person name="Watson M."/>
            <person name="Adriaenssens E.M."/>
            <person name="Foster-Nyarko E."/>
            <person name="Jarju S."/>
            <person name="Secka A."/>
            <person name="Antonio M."/>
            <person name="Oren A."/>
            <person name="Chaudhuri R.R."/>
            <person name="La Ragione R."/>
            <person name="Hildebrand F."/>
            <person name="Pallen M.J."/>
        </authorList>
    </citation>
    <scope>NUCLEOTIDE SEQUENCE</scope>
    <source>
        <strain evidence="1">CHK160-9182</strain>
    </source>
</reference>
<gene>
    <name evidence="1" type="ORF">H9889_00650</name>
</gene>
<accession>A0A9D1Q451</accession>
<name>A0A9D1Q451_9GAMM</name>
<dbReference type="AlphaFoldDB" id="A0A9D1Q451"/>
<comment type="caution">
    <text evidence="1">The sequence shown here is derived from an EMBL/GenBank/DDBJ whole genome shotgun (WGS) entry which is preliminary data.</text>
</comment>
<dbReference type="Proteomes" id="UP000823934">
    <property type="component" value="Unassembled WGS sequence"/>
</dbReference>
<proteinExistence type="predicted"/>
<organism evidence="1 2">
    <name type="scientific">Candidatus Ignatzschineria merdigallinarum</name>
    <dbReference type="NCBI Taxonomy" id="2838621"/>
    <lineage>
        <taxon>Bacteria</taxon>
        <taxon>Pseudomonadati</taxon>
        <taxon>Pseudomonadota</taxon>
        <taxon>Gammaproteobacteria</taxon>
        <taxon>Cardiobacteriales</taxon>
        <taxon>Ignatzschineriaceae</taxon>
        <taxon>Ignatzschineria</taxon>
    </lineage>
</organism>
<protein>
    <submittedName>
        <fullName evidence="1">Uncharacterized protein</fullName>
    </submittedName>
</protein>
<evidence type="ECO:0000313" key="1">
    <source>
        <dbReference type="EMBL" id="HIW05826.1"/>
    </source>
</evidence>
<evidence type="ECO:0000313" key="2">
    <source>
        <dbReference type="Proteomes" id="UP000823934"/>
    </source>
</evidence>
<dbReference type="EMBL" id="DXHP01000014">
    <property type="protein sequence ID" value="HIW05826.1"/>
    <property type="molecule type" value="Genomic_DNA"/>
</dbReference>
<sequence length="138" mass="16251">MFLNFQILSLEHFPEVNIIQFPASVAMTEQWLAELEYLFQHHETFVLLYPIFDMEAFTNIAPEVSQAARKIMILWLKKNREIFQEKCKGILLRTQPDQSDLSIIEQQVTQVETIYRVPAKVLLKEEDKTQIIKELINA</sequence>
<reference evidence="1" key="2">
    <citation type="submission" date="2021-04" db="EMBL/GenBank/DDBJ databases">
        <authorList>
            <person name="Gilroy R."/>
        </authorList>
    </citation>
    <scope>NUCLEOTIDE SEQUENCE</scope>
    <source>
        <strain evidence="1">CHK160-9182</strain>
    </source>
</reference>